<accession>A0A4R1MZN5</accession>
<evidence type="ECO:0000259" key="4">
    <source>
        <dbReference type="PROSITE" id="PS50903"/>
    </source>
</evidence>
<keyword evidence="7" id="KW-1185">Reference proteome</keyword>
<organism evidence="6 7">
    <name type="scientific">Natranaerovirga hydrolytica</name>
    <dbReference type="NCBI Taxonomy" id="680378"/>
    <lineage>
        <taxon>Bacteria</taxon>
        <taxon>Bacillati</taxon>
        <taxon>Bacillota</taxon>
        <taxon>Clostridia</taxon>
        <taxon>Lachnospirales</taxon>
        <taxon>Natranaerovirgaceae</taxon>
        <taxon>Natranaerovirga</taxon>
    </lineage>
</organism>
<comment type="cofactor">
    <cofactor evidence="1">
        <name>Fe(3+)</name>
        <dbReference type="ChEBI" id="CHEBI:29034"/>
    </cofactor>
</comment>
<dbReference type="PANTHER" id="PTHR33746:SF4">
    <property type="entry name" value="RUBRERYTHRIN"/>
    <property type="match status" value="1"/>
</dbReference>
<proteinExistence type="predicted"/>
<dbReference type="InterPro" id="IPR009040">
    <property type="entry name" value="Ferritin-like_diiron"/>
</dbReference>
<feature type="domain" description="Rubredoxin-like" evidence="4">
    <location>
        <begin position="152"/>
        <end position="185"/>
    </location>
</feature>
<dbReference type="InterPro" id="IPR024934">
    <property type="entry name" value="Rubredoxin-like_dom"/>
</dbReference>
<dbReference type="AlphaFoldDB" id="A0A4R1MZN5"/>
<dbReference type="RefSeq" id="WP_132281951.1">
    <property type="nucleotide sequence ID" value="NZ_SMGQ01000011.1"/>
</dbReference>
<dbReference type="SUPFAM" id="SSF47240">
    <property type="entry name" value="Ferritin-like"/>
    <property type="match status" value="1"/>
</dbReference>
<dbReference type="Gene3D" id="1.20.1260.10">
    <property type="match status" value="1"/>
</dbReference>
<dbReference type="PANTHER" id="PTHR33746">
    <property type="entry name" value="RUBRERYTHRIN"/>
    <property type="match status" value="1"/>
</dbReference>
<comment type="caution">
    <text evidence="6">The sequence shown here is derived from an EMBL/GenBank/DDBJ whole genome shotgun (WGS) entry which is preliminary data.</text>
</comment>
<dbReference type="Gene3D" id="2.20.28.10">
    <property type="match status" value="1"/>
</dbReference>
<feature type="domain" description="Ferritin-like diiron" evidence="5">
    <location>
        <begin position="3"/>
        <end position="147"/>
    </location>
</feature>
<protein>
    <submittedName>
        <fullName evidence="6">Rubrerythrin</fullName>
    </submittedName>
</protein>
<dbReference type="InterPro" id="IPR012347">
    <property type="entry name" value="Ferritin-like"/>
</dbReference>
<evidence type="ECO:0000313" key="7">
    <source>
        <dbReference type="Proteomes" id="UP000294545"/>
    </source>
</evidence>
<dbReference type="PROSITE" id="PS50903">
    <property type="entry name" value="RUBREDOXIN_LIKE"/>
    <property type="match status" value="1"/>
</dbReference>
<dbReference type="InterPro" id="IPR009078">
    <property type="entry name" value="Ferritin-like_SF"/>
</dbReference>
<keyword evidence="3" id="KW-0249">Electron transport</keyword>
<dbReference type="SUPFAM" id="SSF57802">
    <property type="entry name" value="Rubredoxin-like"/>
    <property type="match status" value="1"/>
</dbReference>
<dbReference type="InterPro" id="IPR052753">
    <property type="entry name" value="Rbr2/Nigerythrin"/>
</dbReference>
<name>A0A4R1MZN5_9FIRM</name>
<dbReference type="Pfam" id="PF21349">
    <property type="entry name" value="RUBY_RBDX"/>
    <property type="match status" value="1"/>
</dbReference>
<dbReference type="OrthoDB" id="9799749at2"/>
<keyword evidence="2" id="KW-0813">Transport</keyword>
<dbReference type="CDD" id="cd01041">
    <property type="entry name" value="Rubrerythrin"/>
    <property type="match status" value="1"/>
</dbReference>
<dbReference type="Pfam" id="PF02915">
    <property type="entry name" value="Rubrerythrin"/>
    <property type="match status" value="1"/>
</dbReference>
<dbReference type="GO" id="GO:0016491">
    <property type="term" value="F:oxidoreductase activity"/>
    <property type="evidence" value="ECO:0007669"/>
    <property type="project" value="InterPro"/>
</dbReference>
<evidence type="ECO:0000256" key="1">
    <source>
        <dbReference type="ARBA" id="ARBA00001965"/>
    </source>
</evidence>
<dbReference type="Proteomes" id="UP000294545">
    <property type="component" value="Unassembled WGS sequence"/>
</dbReference>
<dbReference type="PROSITE" id="PS50905">
    <property type="entry name" value="FERRITIN_LIKE"/>
    <property type="match status" value="1"/>
</dbReference>
<evidence type="ECO:0000256" key="3">
    <source>
        <dbReference type="ARBA" id="ARBA00022982"/>
    </source>
</evidence>
<gene>
    <name evidence="6" type="ORF">EDC19_1246</name>
</gene>
<dbReference type="InterPro" id="IPR048574">
    <property type="entry name" value="RUBY_RBDX"/>
</dbReference>
<reference evidence="6 7" key="1">
    <citation type="submission" date="2019-03" db="EMBL/GenBank/DDBJ databases">
        <title>Genomic Encyclopedia of Type Strains, Phase IV (KMG-IV): sequencing the most valuable type-strain genomes for metagenomic binning, comparative biology and taxonomic classification.</title>
        <authorList>
            <person name="Goeker M."/>
        </authorList>
    </citation>
    <scope>NUCLEOTIDE SEQUENCE [LARGE SCALE GENOMIC DNA]</scope>
    <source>
        <strain evidence="6 7">DSM 24176</strain>
    </source>
</reference>
<evidence type="ECO:0000259" key="5">
    <source>
        <dbReference type="PROSITE" id="PS50905"/>
    </source>
</evidence>
<evidence type="ECO:0000313" key="6">
    <source>
        <dbReference type="EMBL" id="TCK98807.1"/>
    </source>
</evidence>
<dbReference type="EMBL" id="SMGQ01000011">
    <property type="protein sequence ID" value="TCK98807.1"/>
    <property type="molecule type" value="Genomic_DNA"/>
</dbReference>
<dbReference type="InterPro" id="IPR003251">
    <property type="entry name" value="Rr_diiron-bd_dom"/>
</dbReference>
<evidence type="ECO:0000256" key="2">
    <source>
        <dbReference type="ARBA" id="ARBA00022448"/>
    </source>
</evidence>
<sequence>MKAVENAMTADFLRSAYGGESMAHMRYLIWGELADKEGFPNIGRLFRAIAYAEQAHADNHFKVLGQQKGDFSVTSGGNFGVGDTVANLQGGIDGELHEIEQMYPVYLETARFQKEKGAERAFHYALEAEKIHAKLFKEAQDYAKEGKDMPLDTVYVCPVCGYTEVGGPVDVCPVCGAKHTVFKAFEK</sequence>
<dbReference type="GO" id="GO:0005506">
    <property type="term" value="F:iron ion binding"/>
    <property type="evidence" value="ECO:0007669"/>
    <property type="project" value="InterPro"/>
</dbReference>